<comment type="caution">
    <text evidence="1">The sequence shown here is derived from an EMBL/GenBank/DDBJ whole genome shotgun (WGS) entry which is preliminary data.</text>
</comment>
<sequence length="63" mass="7083">MDNLPKEKFFRVYANLPVGLRDQIVIALPDVGPMTWNAAYVEVNNGTKLGDVIVEKLIELKII</sequence>
<proteinExistence type="predicted"/>
<evidence type="ECO:0000313" key="2">
    <source>
        <dbReference type="Proteomes" id="UP000176484"/>
    </source>
</evidence>
<dbReference type="EMBL" id="MFTD01000029">
    <property type="protein sequence ID" value="OGI46132.1"/>
    <property type="molecule type" value="Genomic_DNA"/>
</dbReference>
<dbReference type="Proteomes" id="UP000176484">
    <property type="component" value="Unassembled WGS sequence"/>
</dbReference>
<organism evidence="1 2">
    <name type="scientific">Candidatus Nomurabacteria bacterium GWB1_40_6</name>
    <dbReference type="NCBI Taxonomy" id="1801727"/>
    <lineage>
        <taxon>Bacteria</taxon>
        <taxon>Candidatus Nomuraibacteriota</taxon>
    </lineage>
</organism>
<dbReference type="AlphaFoldDB" id="A0A1F6TLZ4"/>
<accession>A0A1F6TLZ4</accession>
<reference evidence="1 2" key="1">
    <citation type="journal article" date="2016" name="Nat. Commun.">
        <title>Thousands of microbial genomes shed light on interconnected biogeochemical processes in an aquifer system.</title>
        <authorList>
            <person name="Anantharaman K."/>
            <person name="Brown C.T."/>
            <person name="Hug L.A."/>
            <person name="Sharon I."/>
            <person name="Castelle C.J."/>
            <person name="Probst A.J."/>
            <person name="Thomas B.C."/>
            <person name="Singh A."/>
            <person name="Wilkins M.J."/>
            <person name="Karaoz U."/>
            <person name="Brodie E.L."/>
            <person name="Williams K.H."/>
            <person name="Hubbard S.S."/>
            <person name="Banfield J.F."/>
        </authorList>
    </citation>
    <scope>NUCLEOTIDE SEQUENCE [LARGE SCALE GENOMIC DNA]</scope>
</reference>
<evidence type="ECO:0000313" key="1">
    <source>
        <dbReference type="EMBL" id="OGI46132.1"/>
    </source>
</evidence>
<name>A0A1F6TLZ4_9BACT</name>
<protein>
    <submittedName>
        <fullName evidence="1">Uncharacterized protein</fullName>
    </submittedName>
</protein>
<gene>
    <name evidence="1" type="ORF">A2121_01335</name>
</gene>